<evidence type="ECO:0000313" key="7">
    <source>
        <dbReference type="EMBL" id="KAG2179358.1"/>
    </source>
</evidence>
<evidence type="ECO:0000256" key="5">
    <source>
        <dbReference type="PROSITE-ProRule" id="PRU00125"/>
    </source>
</evidence>
<evidence type="ECO:0000256" key="2">
    <source>
        <dbReference type="ARBA" id="ARBA00022737"/>
    </source>
</evidence>
<accession>A0A8H7PSF8</accession>
<dbReference type="InterPro" id="IPR001781">
    <property type="entry name" value="Znf_LIM"/>
</dbReference>
<sequence>VCSKPLASVHFFPLEQNGKLVPVCERDYFKRLDLTCRTCGEALRDTYIVAADSKYHLDHFTCSQCDTHFGPDDLYYEHEGNVLCHYHYSTQYAIRCKGCSVTIFKQFVEGDNNERWHAECYMINKFWNVRLSDFYGQQRYAFHSIAVSSENPDAMEKMERDTEEKVYQIWTVLSAFEESSAATISDMLMHVSIGKYIDGVNMAKRFIDHVHILFQAIDLLDGMYIEKNEQGPNFKKEARALSRKTVDFFALLSQTQESGLRRIGITQDLLSLITGLANNLKSLIRIGLKSALTL</sequence>
<protein>
    <recommendedName>
        <fullName evidence="6">LIM zinc-binding domain-containing protein</fullName>
    </recommendedName>
</protein>
<evidence type="ECO:0000259" key="6">
    <source>
        <dbReference type="PROSITE" id="PS50023"/>
    </source>
</evidence>
<keyword evidence="4 5" id="KW-0440">LIM domain</keyword>
<dbReference type="PANTHER" id="PTHR24205:SF16">
    <property type="entry name" value="GH01042P-RELATED"/>
    <property type="match status" value="1"/>
</dbReference>
<dbReference type="Proteomes" id="UP000612746">
    <property type="component" value="Unassembled WGS sequence"/>
</dbReference>
<evidence type="ECO:0000256" key="4">
    <source>
        <dbReference type="ARBA" id="ARBA00023038"/>
    </source>
</evidence>
<dbReference type="SMART" id="SM00132">
    <property type="entry name" value="LIM"/>
    <property type="match status" value="1"/>
</dbReference>
<dbReference type="PANTHER" id="PTHR24205">
    <property type="entry name" value="FOUR AND A HALF LIM DOMAINS PROTEIN"/>
    <property type="match status" value="1"/>
</dbReference>
<dbReference type="SUPFAM" id="SSF57716">
    <property type="entry name" value="Glucocorticoid receptor-like (DNA-binding domain)"/>
    <property type="match status" value="2"/>
</dbReference>
<gene>
    <name evidence="7" type="ORF">INT44_006204</name>
</gene>
<dbReference type="EMBL" id="JAEPRA010000010">
    <property type="protein sequence ID" value="KAG2179358.1"/>
    <property type="molecule type" value="Genomic_DNA"/>
</dbReference>
<keyword evidence="1 5" id="KW-0479">Metal-binding</keyword>
<dbReference type="GO" id="GO:0003712">
    <property type="term" value="F:transcription coregulator activity"/>
    <property type="evidence" value="ECO:0007669"/>
    <property type="project" value="TreeGrafter"/>
</dbReference>
<feature type="non-terminal residue" evidence="7">
    <location>
        <position position="1"/>
    </location>
</feature>
<dbReference type="GO" id="GO:0005634">
    <property type="term" value="C:nucleus"/>
    <property type="evidence" value="ECO:0007669"/>
    <property type="project" value="TreeGrafter"/>
</dbReference>
<proteinExistence type="predicted"/>
<feature type="non-terminal residue" evidence="7">
    <location>
        <position position="294"/>
    </location>
</feature>
<feature type="domain" description="LIM zinc-binding" evidence="6">
    <location>
        <begin position="34"/>
        <end position="94"/>
    </location>
</feature>
<organism evidence="7 8">
    <name type="scientific">Umbelopsis vinacea</name>
    <dbReference type="NCBI Taxonomy" id="44442"/>
    <lineage>
        <taxon>Eukaryota</taxon>
        <taxon>Fungi</taxon>
        <taxon>Fungi incertae sedis</taxon>
        <taxon>Mucoromycota</taxon>
        <taxon>Mucoromycotina</taxon>
        <taxon>Umbelopsidomycetes</taxon>
        <taxon>Umbelopsidales</taxon>
        <taxon>Umbelopsidaceae</taxon>
        <taxon>Umbelopsis</taxon>
    </lineage>
</organism>
<evidence type="ECO:0000313" key="8">
    <source>
        <dbReference type="Proteomes" id="UP000612746"/>
    </source>
</evidence>
<dbReference type="Gene3D" id="2.10.110.10">
    <property type="entry name" value="Cysteine Rich Protein"/>
    <property type="match status" value="1"/>
</dbReference>
<evidence type="ECO:0000256" key="1">
    <source>
        <dbReference type="ARBA" id="ARBA00022723"/>
    </source>
</evidence>
<dbReference type="PROSITE" id="PS00478">
    <property type="entry name" value="LIM_DOMAIN_1"/>
    <property type="match status" value="1"/>
</dbReference>
<dbReference type="OrthoDB" id="20689at2759"/>
<keyword evidence="8" id="KW-1185">Reference proteome</keyword>
<comment type="caution">
    <text evidence="7">The sequence shown here is derived from an EMBL/GenBank/DDBJ whole genome shotgun (WGS) entry which is preliminary data.</text>
</comment>
<dbReference type="GO" id="GO:0046872">
    <property type="term" value="F:metal ion binding"/>
    <property type="evidence" value="ECO:0007669"/>
    <property type="project" value="UniProtKB-KW"/>
</dbReference>
<dbReference type="Pfam" id="PF00412">
    <property type="entry name" value="LIM"/>
    <property type="match status" value="1"/>
</dbReference>
<keyword evidence="2" id="KW-0677">Repeat</keyword>
<evidence type="ECO:0000256" key="3">
    <source>
        <dbReference type="ARBA" id="ARBA00022833"/>
    </source>
</evidence>
<reference evidence="7" key="1">
    <citation type="submission" date="2020-12" db="EMBL/GenBank/DDBJ databases">
        <title>Metabolic potential, ecology and presence of endohyphal bacteria is reflected in genomic diversity of Mucoromycotina.</title>
        <authorList>
            <person name="Muszewska A."/>
            <person name="Okrasinska A."/>
            <person name="Steczkiewicz K."/>
            <person name="Drgas O."/>
            <person name="Orlowska M."/>
            <person name="Perlinska-Lenart U."/>
            <person name="Aleksandrzak-Piekarczyk T."/>
            <person name="Szatraj K."/>
            <person name="Zielenkiewicz U."/>
            <person name="Pilsyk S."/>
            <person name="Malc E."/>
            <person name="Mieczkowski P."/>
            <person name="Kruszewska J.S."/>
            <person name="Biernat P."/>
            <person name="Pawlowska J."/>
        </authorList>
    </citation>
    <scope>NUCLEOTIDE SEQUENCE</scope>
    <source>
        <strain evidence="7">WA0000051536</strain>
    </source>
</reference>
<dbReference type="PROSITE" id="PS50023">
    <property type="entry name" value="LIM_DOMAIN_2"/>
    <property type="match status" value="1"/>
</dbReference>
<keyword evidence="3 5" id="KW-0862">Zinc</keyword>
<name>A0A8H7PSF8_9FUNG</name>
<dbReference type="AlphaFoldDB" id="A0A8H7PSF8"/>
<dbReference type="CDD" id="cd09392">
    <property type="entry name" value="LIM2_Lrg1p_like"/>
    <property type="match status" value="1"/>
</dbReference>